<dbReference type="STRING" id="1220924.W2SDP4"/>
<dbReference type="Proteomes" id="UP000030752">
    <property type="component" value="Unassembled WGS sequence"/>
</dbReference>
<evidence type="ECO:0000256" key="2">
    <source>
        <dbReference type="ARBA" id="ARBA00022692"/>
    </source>
</evidence>
<evidence type="ECO:0000256" key="5">
    <source>
        <dbReference type="SAM" id="MobiDB-lite"/>
    </source>
</evidence>
<name>W2SDP4_CYPE1</name>
<proteinExistence type="predicted"/>
<organism evidence="7 8">
    <name type="scientific">Cyphellophora europaea (strain CBS 101466)</name>
    <name type="common">Phialophora europaea</name>
    <dbReference type="NCBI Taxonomy" id="1220924"/>
    <lineage>
        <taxon>Eukaryota</taxon>
        <taxon>Fungi</taxon>
        <taxon>Dikarya</taxon>
        <taxon>Ascomycota</taxon>
        <taxon>Pezizomycotina</taxon>
        <taxon>Eurotiomycetes</taxon>
        <taxon>Chaetothyriomycetidae</taxon>
        <taxon>Chaetothyriales</taxon>
        <taxon>Cyphellophoraceae</taxon>
        <taxon>Cyphellophora</taxon>
    </lineage>
</organism>
<dbReference type="eggNOG" id="ENOG502T338">
    <property type="taxonomic scope" value="Eukaryota"/>
</dbReference>
<dbReference type="GO" id="GO:0071944">
    <property type="term" value="C:cell periphery"/>
    <property type="evidence" value="ECO:0007669"/>
    <property type="project" value="UniProtKB-ARBA"/>
</dbReference>
<dbReference type="PANTHER" id="PTHR15549">
    <property type="entry name" value="PAIRED IMMUNOGLOBULIN-LIKE TYPE 2 RECEPTOR"/>
    <property type="match status" value="1"/>
</dbReference>
<feature type="compositionally biased region" description="Low complexity" evidence="5">
    <location>
        <begin position="144"/>
        <end position="154"/>
    </location>
</feature>
<evidence type="ECO:0000256" key="4">
    <source>
        <dbReference type="ARBA" id="ARBA00023136"/>
    </source>
</evidence>
<accession>W2SDP4</accession>
<dbReference type="AlphaFoldDB" id="W2SDP4"/>
<evidence type="ECO:0000256" key="1">
    <source>
        <dbReference type="ARBA" id="ARBA00004167"/>
    </source>
</evidence>
<evidence type="ECO:0000256" key="6">
    <source>
        <dbReference type="SAM" id="Phobius"/>
    </source>
</evidence>
<dbReference type="InParanoid" id="W2SDP4"/>
<dbReference type="InterPro" id="IPR051694">
    <property type="entry name" value="Immunoregulatory_rcpt-like"/>
</dbReference>
<dbReference type="GeneID" id="19968273"/>
<reference evidence="7 8" key="1">
    <citation type="submission" date="2013-03" db="EMBL/GenBank/DDBJ databases">
        <title>The Genome Sequence of Phialophora europaea CBS 101466.</title>
        <authorList>
            <consortium name="The Broad Institute Genomics Platform"/>
            <person name="Cuomo C."/>
            <person name="de Hoog S."/>
            <person name="Gorbushina A."/>
            <person name="Walker B."/>
            <person name="Young S.K."/>
            <person name="Zeng Q."/>
            <person name="Gargeya S."/>
            <person name="Fitzgerald M."/>
            <person name="Haas B."/>
            <person name="Abouelleil A."/>
            <person name="Allen A.W."/>
            <person name="Alvarado L."/>
            <person name="Arachchi H.M."/>
            <person name="Berlin A.M."/>
            <person name="Chapman S.B."/>
            <person name="Gainer-Dewar J."/>
            <person name="Goldberg J."/>
            <person name="Griggs A."/>
            <person name="Gujja S."/>
            <person name="Hansen M."/>
            <person name="Howarth C."/>
            <person name="Imamovic A."/>
            <person name="Ireland A."/>
            <person name="Larimer J."/>
            <person name="McCowan C."/>
            <person name="Murphy C."/>
            <person name="Pearson M."/>
            <person name="Poon T.W."/>
            <person name="Priest M."/>
            <person name="Roberts A."/>
            <person name="Saif S."/>
            <person name="Shea T."/>
            <person name="Sisk P."/>
            <person name="Sykes S."/>
            <person name="Wortman J."/>
            <person name="Nusbaum C."/>
            <person name="Birren B."/>
        </authorList>
    </citation>
    <scope>NUCLEOTIDE SEQUENCE [LARGE SCALE GENOMIC DNA]</scope>
    <source>
        <strain evidence="7 8">CBS 101466</strain>
    </source>
</reference>
<dbReference type="OrthoDB" id="5215637at2759"/>
<dbReference type="RefSeq" id="XP_008711457.1">
    <property type="nucleotide sequence ID" value="XM_008713235.1"/>
</dbReference>
<keyword evidence="4 6" id="KW-0472">Membrane</keyword>
<keyword evidence="8" id="KW-1185">Reference proteome</keyword>
<dbReference type="PANTHER" id="PTHR15549:SF26">
    <property type="entry name" value="AXIAL BUDDING PATTERN PROTEIN 2-RELATED"/>
    <property type="match status" value="1"/>
</dbReference>
<keyword evidence="2 6" id="KW-0812">Transmembrane</keyword>
<evidence type="ECO:0000313" key="7">
    <source>
        <dbReference type="EMBL" id="ETN46745.1"/>
    </source>
</evidence>
<dbReference type="HOGENOM" id="CLU_1085938_0_0_1"/>
<feature type="region of interest" description="Disordered" evidence="5">
    <location>
        <begin position="144"/>
        <end position="166"/>
    </location>
</feature>
<protein>
    <submittedName>
        <fullName evidence="7">Uncharacterized protein</fullName>
    </submittedName>
</protein>
<dbReference type="GO" id="GO:0016020">
    <property type="term" value="C:membrane"/>
    <property type="evidence" value="ECO:0007669"/>
    <property type="project" value="UniProtKB-SubCell"/>
</dbReference>
<comment type="subcellular location">
    <subcellularLocation>
        <location evidence="1">Membrane</location>
        <topology evidence="1">Single-pass membrane protein</topology>
    </subcellularLocation>
</comment>
<keyword evidence="3 6" id="KW-1133">Transmembrane helix</keyword>
<evidence type="ECO:0000256" key="3">
    <source>
        <dbReference type="ARBA" id="ARBA00022989"/>
    </source>
</evidence>
<sequence>MAACYRKSTNSILSKFGVDAACPGTEDSDGFSRCCFEGDVCLGSYICMSRDSPPKGGSGYYTAGCTDSSYNDTTACTPLCTSEGLPDITYVYSEELWRCCGVVNNTVSCDDPTDKTFNAPPPEMLQAALASSVAAAASSASSTLMPSMTTPTAAGATTVSQDSRESSDVQDGAIGVSAIAGITVGGVAAAALIVALAFWAVKRRRRSQARGHVDYKDQISYPSSTMSDPQHYSQYPVRGHELHSAPKFELPESSGR</sequence>
<feature type="transmembrane region" description="Helical" evidence="6">
    <location>
        <begin position="173"/>
        <end position="201"/>
    </location>
</feature>
<evidence type="ECO:0000313" key="8">
    <source>
        <dbReference type="Proteomes" id="UP000030752"/>
    </source>
</evidence>
<dbReference type="EMBL" id="KB822711">
    <property type="protein sequence ID" value="ETN46745.1"/>
    <property type="molecule type" value="Genomic_DNA"/>
</dbReference>
<dbReference type="VEuPathDB" id="FungiDB:HMPREF1541_00934"/>
<gene>
    <name evidence="7" type="ORF">HMPREF1541_00934</name>
</gene>